<evidence type="ECO:0000313" key="2">
    <source>
        <dbReference type="Proteomes" id="UP000828941"/>
    </source>
</evidence>
<evidence type="ECO:0000313" key="1">
    <source>
        <dbReference type="EMBL" id="KAI4328369.1"/>
    </source>
</evidence>
<sequence>MAATSTSDVSDGPVLSFVNKRLRGLRKKFNRIIQMEESIAQGKAINKEQEEVLRSKPAVLALIEELEKLRQPLSSAVQEEINLALQNNQISLSDQPLDENHQKAEEPESKKEDFSPTVVEDLLNLLYFGSLFDVKSQNDFTSTILTRTHERGCCLTYDYVTDDATDLLSEKDLDSISLLGGLLISRPADSSLSHKNTLQRCIEHAKLWLANADQPIEPNTNFTYANLRERLNKIMSSEYFITSPEMKAVEVAAAAAGNYASFQVPVHGSVVPVSVADDVEGSVSQSQEKDEGTANFQEHENEDDDQSVSEAELQKDEAEAEHVAELVSAQQEHLQPQGDVESNQRDVEAKEQQYAPRRGYQNQRGGGRGGSGGRRGYPSNGRGGRGGGGRGGGYQNGRNQYYEQPGNYYQRNYYNNRGRGGGGGGRGGGHYNNYGSGGQVNHVAADAGGVRL</sequence>
<organism evidence="1 2">
    <name type="scientific">Bauhinia variegata</name>
    <name type="common">Purple orchid tree</name>
    <name type="synonym">Phanera variegata</name>
    <dbReference type="NCBI Taxonomy" id="167791"/>
    <lineage>
        <taxon>Eukaryota</taxon>
        <taxon>Viridiplantae</taxon>
        <taxon>Streptophyta</taxon>
        <taxon>Embryophyta</taxon>
        <taxon>Tracheophyta</taxon>
        <taxon>Spermatophyta</taxon>
        <taxon>Magnoliopsida</taxon>
        <taxon>eudicotyledons</taxon>
        <taxon>Gunneridae</taxon>
        <taxon>Pentapetalae</taxon>
        <taxon>rosids</taxon>
        <taxon>fabids</taxon>
        <taxon>Fabales</taxon>
        <taxon>Fabaceae</taxon>
        <taxon>Cercidoideae</taxon>
        <taxon>Cercideae</taxon>
        <taxon>Bauhiniinae</taxon>
        <taxon>Bauhinia</taxon>
    </lineage>
</organism>
<protein>
    <submittedName>
        <fullName evidence="1">Uncharacterized protein</fullName>
    </submittedName>
</protein>
<reference evidence="1 2" key="1">
    <citation type="journal article" date="2022" name="DNA Res.">
        <title>Chromosomal-level genome assembly of the orchid tree Bauhinia variegata (Leguminosae; Cercidoideae) supports the allotetraploid origin hypothesis of Bauhinia.</title>
        <authorList>
            <person name="Zhong Y."/>
            <person name="Chen Y."/>
            <person name="Zheng D."/>
            <person name="Pang J."/>
            <person name="Liu Y."/>
            <person name="Luo S."/>
            <person name="Meng S."/>
            <person name="Qian L."/>
            <person name="Wei D."/>
            <person name="Dai S."/>
            <person name="Zhou R."/>
        </authorList>
    </citation>
    <scope>NUCLEOTIDE SEQUENCE [LARGE SCALE GENOMIC DNA]</scope>
    <source>
        <strain evidence="1">BV-YZ2020</strain>
    </source>
</reference>
<gene>
    <name evidence="1" type="ORF">L6164_020727</name>
</gene>
<dbReference type="Proteomes" id="UP000828941">
    <property type="component" value="Chromosome 8"/>
</dbReference>
<comment type="caution">
    <text evidence="1">The sequence shown here is derived from an EMBL/GenBank/DDBJ whole genome shotgun (WGS) entry which is preliminary data.</text>
</comment>
<name>A0ACB9MY15_BAUVA</name>
<accession>A0ACB9MY15</accession>
<dbReference type="EMBL" id="CM039433">
    <property type="protein sequence ID" value="KAI4328369.1"/>
    <property type="molecule type" value="Genomic_DNA"/>
</dbReference>
<keyword evidence="2" id="KW-1185">Reference proteome</keyword>
<proteinExistence type="predicted"/>